<dbReference type="GO" id="GO:0008234">
    <property type="term" value="F:cysteine-type peptidase activity"/>
    <property type="evidence" value="ECO:0007669"/>
    <property type="project" value="UniProtKB-KW"/>
</dbReference>
<dbReference type="EMBL" id="JALIRP010000007">
    <property type="protein sequence ID" value="MCJ8013522.1"/>
    <property type="molecule type" value="Genomic_DNA"/>
</dbReference>
<accession>A0A9X1WQH2</accession>
<evidence type="ECO:0000256" key="1">
    <source>
        <dbReference type="ARBA" id="ARBA00007074"/>
    </source>
</evidence>
<keyword evidence="3" id="KW-0378">Hydrolase</keyword>
<gene>
    <name evidence="6" type="ORF">MUG84_17485</name>
</gene>
<dbReference type="SUPFAM" id="SSF54001">
    <property type="entry name" value="Cysteine proteinases"/>
    <property type="match status" value="1"/>
</dbReference>
<proteinExistence type="inferred from homology"/>
<comment type="caution">
    <text evidence="6">The sequence shown here is derived from an EMBL/GenBank/DDBJ whole genome shotgun (WGS) entry which is preliminary data.</text>
</comment>
<keyword evidence="2" id="KW-0645">Protease</keyword>
<evidence type="ECO:0000313" key="6">
    <source>
        <dbReference type="EMBL" id="MCJ8013522.1"/>
    </source>
</evidence>
<keyword evidence="7" id="KW-1185">Reference proteome</keyword>
<dbReference type="PROSITE" id="PS51935">
    <property type="entry name" value="NLPC_P60"/>
    <property type="match status" value="1"/>
</dbReference>
<evidence type="ECO:0000259" key="5">
    <source>
        <dbReference type="PROSITE" id="PS51935"/>
    </source>
</evidence>
<feature type="domain" description="NlpC/P60" evidence="5">
    <location>
        <begin position="18"/>
        <end position="130"/>
    </location>
</feature>
<evidence type="ECO:0000313" key="7">
    <source>
        <dbReference type="Proteomes" id="UP001139347"/>
    </source>
</evidence>
<dbReference type="Pfam" id="PF00877">
    <property type="entry name" value="NLPC_P60"/>
    <property type="match status" value="1"/>
</dbReference>
<evidence type="ECO:0000256" key="3">
    <source>
        <dbReference type="ARBA" id="ARBA00022801"/>
    </source>
</evidence>
<dbReference type="Proteomes" id="UP001139347">
    <property type="component" value="Unassembled WGS sequence"/>
</dbReference>
<dbReference type="InterPro" id="IPR000064">
    <property type="entry name" value="NLP_P60_dom"/>
</dbReference>
<evidence type="ECO:0000256" key="4">
    <source>
        <dbReference type="ARBA" id="ARBA00022807"/>
    </source>
</evidence>
<dbReference type="Gene3D" id="3.90.1720.10">
    <property type="entry name" value="endopeptidase domain like (from Nostoc punctiforme)"/>
    <property type="match status" value="1"/>
</dbReference>
<dbReference type="RefSeq" id="WP_244727067.1">
    <property type="nucleotide sequence ID" value="NZ_JALIRP010000007.1"/>
</dbReference>
<sequence length="130" mass="14357">MPAGSVLLPTSSVYAASATTADQIIATGKQYLGVPYKYGSKSGDTSTFDCSSFTQYIFKQNGYFAPTFFQRTIYRRHIRAKGSVTARRVIPTNGQAAPKSDSTNQAMFLIIKTHGQQSHRNQGHRSENRD</sequence>
<keyword evidence="4" id="KW-0788">Thiol protease</keyword>
<organism evidence="6 7">
    <name type="scientific">Paenibacillus mangrovi</name>
    <dbReference type="NCBI Taxonomy" id="2931978"/>
    <lineage>
        <taxon>Bacteria</taxon>
        <taxon>Bacillati</taxon>
        <taxon>Bacillota</taxon>
        <taxon>Bacilli</taxon>
        <taxon>Bacillales</taxon>
        <taxon>Paenibacillaceae</taxon>
        <taxon>Paenibacillus</taxon>
    </lineage>
</organism>
<dbReference type="GO" id="GO:0006508">
    <property type="term" value="P:proteolysis"/>
    <property type="evidence" value="ECO:0007669"/>
    <property type="project" value="UniProtKB-KW"/>
</dbReference>
<dbReference type="AlphaFoldDB" id="A0A9X1WQH2"/>
<evidence type="ECO:0000256" key="2">
    <source>
        <dbReference type="ARBA" id="ARBA00022670"/>
    </source>
</evidence>
<protein>
    <submittedName>
        <fullName evidence="6">NlpC/P60 family protein</fullName>
    </submittedName>
</protein>
<comment type="similarity">
    <text evidence="1">Belongs to the peptidase C40 family.</text>
</comment>
<reference evidence="6" key="1">
    <citation type="submission" date="2022-04" db="EMBL/GenBank/DDBJ databases">
        <title>Paenibacillus mangrovi sp. nov., a novel endophytic bacterium isolated from bark of Kandelia candel.</title>
        <authorList>
            <person name="Tuo L."/>
        </authorList>
    </citation>
    <scope>NUCLEOTIDE SEQUENCE</scope>
    <source>
        <strain evidence="6">KQZ6P-2</strain>
    </source>
</reference>
<name>A0A9X1WQH2_9BACL</name>
<dbReference type="InterPro" id="IPR038765">
    <property type="entry name" value="Papain-like_cys_pep_sf"/>
</dbReference>